<gene>
    <name evidence="11" type="ORF">DYI37_04185</name>
</gene>
<proteinExistence type="inferred from homology"/>
<comment type="catalytic activity">
    <reaction evidence="1 10">
        <text>2-phosphoglycolate + H2O = glycolate + phosphate</text>
        <dbReference type="Rhea" id="RHEA:14369"/>
        <dbReference type="ChEBI" id="CHEBI:15377"/>
        <dbReference type="ChEBI" id="CHEBI:29805"/>
        <dbReference type="ChEBI" id="CHEBI:43474"/>
        <dbReference type="ChEBI" id="CHEBI:58033"/>
        <dbReference type="EC" id="3.1.3.18"/>
    </reaction>
</comment>
<dbReference type="GO" id="GO:0046295">
    <property type="term" value="P:glycolate biosynthetic process"/>
    <property type="evidence" value="ECO:0007669"/>
    <property type="project" value="UniProtKB-UniRule"/>
</dbReference>
<evidence type="ECO:0000256" key="10">
    <source>
        <dbReference type="HAMAP-Rule" id="MF_00495"/>
    </source>
</evidence>
<dbReference type="SUPFAM" id="SSF56784">
    <property type="entry name" value="HAD-like"/>
    <property type="match status" value="1"/>
</dbReference>
<evidence type="ECO:0000256" key="6">
    <source>
        <dbReference type="ARBA" id="ARBA00022723"/>
    </source>
</evidence>
<dbReference type="InterPro" id="IPR037512">
    <property type="entry name" value="PGPase_prok"/>
</dbReference>
<dbReference type="OrthoDB" id="9793014at2"/>
<dbReference type="InterPro" id="IPR050155">
    <property type="entry name" value="HAD-like_hydrolase_sf"/>
</dbReference>
<dbReference type="Gene3D" id="1.10.150.240">
    <property type="entry name" value="Putative phosphatase, domain 2"/>
    <property type="match status" value="1"/>
</dbReference>
<comment type="cofactor">
    <cofactor evidence="2 10">
        <name>Mg(2+)</name>
        <dbReference type="ChEBI" id="CHEBI:18420"/>
    </cofactor>
</comment>
<evidence type="ECO:0000256" key="8">
    <source>
        <dbReference type="ARBA" id="ARBA00022842"/>
    </source>
</evidence>
<dbReference type="GO" id="GO:0008967">
    <property type="term" value="F:phosphoglycolate phosphatase activity"/>
    <property type="evidence" value="ECO:0007669"/>
    <property type="project" value="UniProtKB-UniRule"/>
</dbReference>
<dbReference type="InterPro" id="IPR006439">
    <property type="entry name" value="HAD-SF_hydro_IA"/>
</dbReference>
<dbReference type="AlphaFoldDB" id="A0A371X766"/>
<evidence type="ECO:0000256" key="5">
    <source>
        <dbReference type="ARBA" id="ARBA00013078"/>
    </source>
</evidence>
<dbReference type="PRINTS" id="PR00413">
    <property type="entry name" value="HADHALOGNASE"/>
</dbReference>
<dbReference type="GO" id="GO:0005829">
    <property type="term" value="C:cytosol"/>
    <property type="evidence" value="ECO:0007669"/>
    <property type="project" value="TreeGrafter"/>
</dbReference>
<evidence type="ECO:0000313" key="12">
    <source>
        <dbReference type="Proteomes" id="UP000264310"/>
    </source>
</evidence>
<dbReference type="EC" id="3.1.3.18" evidence="5 10"/>
<dbReference type="Gene3D" id="3.40.50.1000">
    <property type="entry name" value="HAD superfamily/HAD-like"/>
    <property type="match status" value="1"/>
</dbReference>
<feature type="active site" description="Nucleophile" evidence="10">
    <location>
        <position position="8"/>
    </location>
</feature>
<evidence type="ECO:0000256" key="3">
    <source>
        <dbReference type="ARBA" id="ARBA00004818"/>
    </source>
</evidence>
<dbReference type="GO" id="GO:0046872">
    <property type="term" value="F:metal ion binding"/>
    <property type="evidence" value="ECO:0007669"/>
    <property type="project" value="UniProtKB-KW"/>
</dbReference>
<dbReference type="GO" id="GO:0005975">
    <property type="term" value="P:carbohydrate metabolic process"/>
    <property type="evidence" value="ECO:0007669"/>
    <property type="project" value="InterPro"/>
</dbReference>
<feature type="binding site" evidence="10">
    <location>
        <position position="8"/>
    </location>
    <ligand>
        <name>Mg(2+)</name>
        <dbReference type="ChEBI" id="CHEBI:18420"/>
    </ligand>
</feature>
<evidence type="ECO:0000256" key="9">
    <source>
        <dbReference type="ARBA" id="ARBA00023277"/>
    </source>
</evidence>
<dbReference type="InterPro" id="IPR023198">
    <property type="entry name" value="PGP-like_dom2"/>
</dbReference>
<protein>
    <recommendedName>
        <fullName evidence="5 10">Phosphoglycolate phosphatase</fullName>
        <shortName evidence="10">PGP</shortName>
        <shortName evidence="10">PGPase</shortName>
        <ecNumber evidence="5 10">3.1.3.18</ecNumber>
    </recommendedName>
</protein>
<name>A0A371X766_9HYPH</name>
<accession>A0A371X766</accession>
<dbReference type="HAMAP" id="MF_00495">
    <property type="entry name" value="GPH_hydrolase_bact"/>
    <property type="match status" value="1"/>
</dbReference>
<keyword evidence="12" id="KW-1185">Reference proteome</keyword>
<evidence type="ECO:0000256" key="4">
    <source>
        <dbReference type="ARBA" id="ARBA00006171"/>
    </source>
</evidence>
<dbReference type="InterPro" id="IPR023214">
    <property type="entry name" value="HAD_sf"/>
</dbReference>
<reference evidence="11 12" key="1">
    <citation type="submission" date="2018-08" db="EMBL/GenBank/DDBJ databases">
        <title>Fulvimarina sp. 85, whole genome shotgun sequence.</title>
        <authorList>
            <person name="Tuo L."/>
        </authorList>
    </citation>
    <scope>NUCLEOTIDE SEQUENCE [LARGE SCALE GENOMIC DNA]</scope>
    <source>
        <strain evidence="11 12">85</strain>
    </source>
</reference>
<feature type="binding site" evidence="10">
    <location>
        <position position="170"/>
    </location>
    <ligand>
        <name>Mg(2+)</name>
        <dbReference type="ChEBI" id="CHEBI:18420"/>
    </ligand>
</feature>
<dbReference type="UniPathway" id="UPA00865">
    <property type="reaction ID" value="UER00834"/>
</dbReference>
<dbReference type="SFLD" id="SFLDG01129">
    <property type="entry name" value="C1.5:_HAD__Beta-PGM__Phosphata"/>
    <property type="match status" value="1"/>
</dbReference>
<evidence type="ECO:0000313" key="11">
    <source>
        <dbReference type="EMBL" id="RFC65068.1"/>
    </source>
</evidence>
<comment type="caution">
    <text evidence="11">The sequence shown here is derived from an EMBL/GenBank/DDBJ whole genome shotgun (WGS) entry which is preliminary data.</text>
</comment>
<sequence>MTKLAVFDLDGTLIDTAPDLVASLNICLEAGGLPQIPIEVARPHAGHGAKAMLAAAYAHFGADLPVALAEAHLDRFLRHYEANIAETSRPFPGVLDAMERLEAAGWTLAVCTNKRERLAVKLLDELALSARFAAICGQDTFSGMKPDPVHLGGTIERSNGSPARTLMIGDTMTDIAAAKALDLPSILVDFGYAPDEAARDGATRVISNYRDLTPELAGHLIAGRMPSGDIGAQT</sequence>
<comment type="similarity">
    <text evidence="4 10">Belongs to the HAD-like hydrolase superfamily. CbbY/CbbZ/Gph/YieH family.</text>
</comment>
<dbReference type="Proteomes" id="UP000264310">
    <property type="component" value="Unassembled WGS sequence"/>
</dbReference>
<dbReference type="PANTHER" id="PTHR43434">
    <property type="entry name" value="PHOSPHOGLYCOLATE PHOSPHATASE"/>
    <property type="match status" value="1"/>
</dbReference>
<comment type="pathway">
    <text evidence="3 10">Organic acid metabolism; glycolate biosynthesis; glycolate from 2-phosphoglycolate: step 1/1.</text>
</comment>
<evidence type="ECO:0000256" key="1">
    <source>
        <dbReference type="ARBA" id="ARBA00000830"/>
    </source>
</evidence>
<dbReference type="RefSeq" id="WP_116681966.1">
    <property type="nucleotide sequence ID" value="NZ_QURL01000002.1"/>
</dbReference>
<dbReference type="EMBL" id="QURL01000002">
    <property type="protein sequence ID" value="RFC65068.1"/>
    <property type="molecule type" value="Genomic_DNA"/>
</dbReference>
<keyword evidence="9 10" id="KW-0119">Carbohydrate metabolism</keyword>
<dbReference type="InterPro" id="IPR041492">
    <property type="entry name" value="HAD_2"/>
</dbReference>
<keyword evidence="8 10" id="KW-0460">Magnesium</keyword>
<dbReference type="PANTHER" id="PTHR43434:SF1">
    <property type="entry name" value="PHOSPHOGLYCOLATE PHOSPHATASE"/>
    <property type="match status" value="1"/>
</dbReference>
<feature type="binding site" evidence="10">
    <location>
        <position position="10"/>
    </location>
    <ligand>
        <name>Mg(2+)</name>
        <dbReference type="ChEBI" id="CHEBI:18420"/>
    </ligand>
</feature>
<dbReference type="InterPro" id="IPR036412">
    <property type="entry name" value="HAD-like_sf"/>
</dbReference>
<dbReference type="Pfam" id="PF13419">
    <property type="entry name" value="HAD_2"/>
    <property type="match status" value="1"/>
</dbReference>
<keyword evidence="7 10" id="KW-0378">Hydrolase</keyword>
<evidence type="ECO:0000256" key="2">
    <source>
        <dbReference type="ARBA" id="ARBA00001946"/>
    </source>
</evidence>
<dbReference type="GO" id="GO:0006281">
    <property type="term" value="P:DNA repair"/>
    <property type="evidence" value="ECO:0007669"/>
    <property type="project" value="TreeGrafter"/>
</dbReference>
<organism evidence="11 12">
    <name type="scientific">Fulvimarina endophytica</name>
    <dbReference type="NCBI Taxonomy" id="2293836"/>
    <lineage>
        <taxon>Bacteria</taxon>
        <taxon>Pseudomonadati</taxon>
        <taxon>Pseudomonadota</taxon>
        <taxon>Alphaproteobacteria</taxon>
        <taxon>Hyphomicrobiales</taxon>
        <taxon>Aurantimonadaceae</taxon>
        <taxon>Fulvimarina</taxon>
    </lineage>
</organism>
<comment type="function">
    <text evidence="10">Specifically catalyzes the dephosphorylation of 2-phosphoglycolate. Is involved in the dissimilation of the intracellular 2-phosphoglycolate formed during the DNA repair of 3'-phosphoglycolate ends, a major class of DNA lesions induced by oxidative stress.</text>
</comment>
<evidence type="ECO:0000256" key="7">
    <source>
        <dbReference type="ARBA" id="ARBA00022801"/>
    </source>
</evidence>
<keyword evidence="6 10" id="KW-0479">Metal-binding</keyword>
<dbReference type="SFLD" id="SFLDS00003">
    <property type="entry name" value="Haloacid_Dehalogenase"/>
    <property type="match status" value="1"/>
</dbReference>